<name>A0A0P7C7R0_9BACT</name>
<gene>
    <name evidence="1" type="ORF">AFM12_03145</name>
</gene>
<keyword evidence="2" id="KW-1185">Reference proteome</keyword>
<dbReference type="AlphaFoldDB" id="A0A0P7C7R0"/>
<evidence type="ECO:0000313" key="2">
    <source>
        <dbReference type="Proteomes" id="UP000050454"/>
    </source>
</evidence>
<dbReference type="Pfam" id="PF14114">
    <property type="entry name" value="DUF4286"/>
    <property type="match status" value="1"/>
</dbReference>
<accession>A0A0P7C7R0</accession>
<reference evidence="1 2" key="1">
    <citation type="submission" date="2015-07" db="EMBL/GenBank/DDBJ databases">
        <title>The draft genome sequence of Leadbetterella sp. JN14-9.</title>
        <authorList>
            <person name="Liu Y."/>
            <person name="Du J."/>
            <person name="Shao Z."/>
        </authorList>
    </citation>
    <scope>NUCLEOTIDE SEQUENCE [LARGE SCALE GENOMIC DNA]</scope>
    <source>
        <strain evidence="1 2">JN14-9</strain>
    </source>
</reference>
<protein>
    <recommendedName>
        <fullName evidence="3">DUF4286 domain-containing protein</fullName>
    </recommendedName>
</protein>
<comment type="caution">
    <text evidence="1">The sequence shown here is derived from an EMBL/GenBank/DDBJ whole genome shotgun (WGS) entry which is preliminary data.</text>
</comment>
<proteinExistence type="predicted"/>
<dbReference type="Proteomes" id="UP000050454">
    <property type="component" value="Unassembled WGS sequence"/>
</dbReference>
<dbReference type="RefSeq" id="WP_055143823.1">
    <property type="nucleotide sequence ID" value="NZ_CAKZPM010000040.1"/>
</dbReference>
<dbReference type="STRING" id="1605367.AFM12_03145"/>
<evidence type="ECO:0008006" key="3">
    <source>
        <dbReference type="Google" id="ProtNLM"/>
    </source>
</evidence>
<evidence type="ECO:0000313" key="1">
    <source>
        <dbReference type="EMBL" id="KPM49607.1"/>
    </source>
</evidence>
<dbReference type="InterPro" id="IPR025563">
    <property type="entry name" value="DUF4286"/>
</dbReference>
<organism evidence="1 2">
    <name type="scientific">Jiulongibacter sediminis</name>
    <dbReference type="NCBI Taxonomy" id="1605367"/>
    <lineage>
        <taxon>Bacteria</taxon>
        <taxon>Pseudomonadati</taxon>
        <taxon>Bacteroidota</taxon>
        <taxon>Cytophagia</taxon>
        <taxon>Cytophagales</taxon>
        <taxon>Leadbetterellaceae</taxon>
        <taxon>Jiulongibacter</taxon>
    </lineage>
</organism>
<dbReference type="EMBL" id="LGTQ01000005">
    <property type="protein sequence ID" value="KPM49607.1"/>
    <property type="molecule type" value="Genomic_DNA"/>
</dbReference>
<sequence>MILSSFTFNVNFSHALLFEQSLRNDYIPFVENSEGVHEIKVYKLLTEVDNGGDTVSMQVFFKTMESFMEFELNQKDKLIGLIESKYRGNYVFFHTLLKEF</sequence>